<dbReference type="PANTHER" id="PTHR34512:SF30">
    <property type="entry name" value="OUTER MEMBRANE PROTEIN ASSEMBLY FACTOR BAMB"/>
    <property type="match status" value="1"/>
</dbReference>
<feature type="transmembrane region" description="Helical" evidence="1">
    <location>
        <begin position="36"/>
        <end position="58"/>
    </location>
</feature>
<dbReference type="AlphaFoldDB" id="A0A5M6D3R6"/>
<dbReference type="EMBL" id="VWOX01000008">
    <property type="protein sequence ID" value="KAA5542148.1"/>
    <property type="molecule type" value="Genomic_DNA"/>
</dbReference>
<dbReference type="Pfam" id="PF13360">
    <property type="entry name" value="PQQ_2"/>
    <property type="match status" value="1"/>
</dbReference>
<keyword evidence="1" id="KW-0472">Membrane</keyword>
<dbReference type="SUPFAM" id="SSF50998">
    <property type="entry name" value="Quinoprotein alcohol dehydrogenase-like"/>
    <property type="match status" value="1"/>
</dbReference>
<keyword evidence="1" id="KW-1133">Transmembrane helix</keyword>
<dbReference type="InterPro" id="IPR011047">
    <property type="entry name" value="Quinoprotein_ADH-like_sf"/>
</dbReference>
<evidence type="ECO:0000313" key="4">
    <source>
        <dbReference type="Proteomes" id="UP000324479"/>
    </source>
</evidence>
<comment type="caution">
    <text evidence="3">The sequence shown here is derived from an EMBL/GenBank/DDBJ whole genome shotgun (WGS) entry which is preliminary data.</text>
</comment>
<accession>A0A5M6D3R6</accession>
<protein>
    <submittedName>
        <fullName evidence="3">PQQ-binding-like beta-propeller repeat protein</fullName>
    </submittedName>
</protein>
<dbReference type="Gene3D" id="2.130.10.10">
    <property type="entry name" value="YVTN repeat-like/Quinoprotein amine dehydrogenase"/>
    <property type="match status" value="1"/>
</dbReference>
<evidence type="ECO:0000313" key="3">
    <source>
        <dbReference type="EMBL" id="KAA5542148.1"/>
    </source>
</evidence>
<dbReference type="InterPro" id="IPR015943">
    <property type="entry name" value="WD40/YVTN_repeat-like_dom_sf"/>
</dbReference>
<sequence length="528" mass="57983">METRLGRCNSVRPAGQFSKILCARIFGTSRSPHHGAIGFLIMLTRVVLAGCLALPAVFSAHADWPQWRGPNRLGAIESDELVASLPRDGLEPEWRFDGLPGGNSGGWGSPVISDGKVFVYAHTKEKTADPGEKKYPWLSPENRTGMSDAEYEAYEEKRRAEDRRRANAFQFEQRLVCLDLETGELAWEQKSSGDYTRFTQSGTPCVAEGKVLILGSGRIACCYDATTGELLWQQRLPGEFNDEFFASSFAVHDRVALIACGPLFALSLSDGEILWNGQAEADFPSHSSPAVWQHGQHSVAVCNTAGGRTVGYSLADGRLLWELKTGVERSSPIVAGDILLTYGGSRKNGLTAFQLNTDAAPKQLWQFRGAADSGSTPVVSKGNVFVQGEKRLAKVALDDGDRIWQTTLRISTPKYTSPIVVGDQLLFAWEGVLAFAADSKDDQKLYEAKIDSDGRLITETDLREKLQMDALEQEEDGRAKAEKVWQKNAILSGPLRCSTPAFSRGRLVIRLNDALVCYDLRKDDAESN</sequence>
<evidence type="ECO:0000256" key="1">
    <source>
        <dbReference type="SAM" id="Phobius"/>
    </source>
</evidence>
<name>A0A5M6D3R6_9BACT</name>
<reference evidence="3 4" key="1">
    <citation type="submission" date="2019-08" db="EMBL/GenBank/DDBJ databases">
        <authorList>
            <person name="Dhanesh K."/>
            <person name="Kumar G."/>
            <person name="Sasikala C."/>
            <person name="Venkata Ramana C."/>
        </authorList>
    </citation>
    <scope>NUCLEOTIDE SEQUENCE [LARGE SCALE GENOMIC DNA]</scope>
    <source>
        <strain evidence="3 4">JC645</strain>
    </source>
</reference>
<keyword evidence="4" id="KW-1185">Reference proteome</keyword>
<dbReference type="Proteomes" id="UP000324479">
    <property type="component" value="Unassembled WGS sequence"/>
</dbReference>
<organism evidence="3 4">
    <name type="scientific">Roseiconus nitratireducens</name>
    <dbReference type="NCBI Taxonomy" id="2605748"/>
    <lineage>
        <taxon>Bacteria</taxon>
        <taxon>Pseudomonadati</taxon>
        <taxon>Planctomycetota</taxon>
        <taxon>Planctomycetia</taxon>
        <taxon>Pirellulales</taxon>
        <taxon>Pirellulaceae</taxon>
        <taxon>Roseiconus</taxon>
    </lineage>
</organism>
<proteinExistence type="predicted"/>
<evidence type="ECO:0000259" key="2">
    <source>
        <dbReference type="Pfam" id="PF13360"/>
    </source>
</evidence>
<dbReference type="PANTHER" id="PTHR34512">
    <property type="entry name" value="CELL SURFACE PROTEIN"/>
    <property type="match status" value="1"/>
</dbReference>
<gene>
    <name evidence="3" type="ORF">FYK55_15170</name>
</gene>
<dbReference type="InterPro" id="IPR002372">
    <property type="entry name" value="PQQ_rpt_dom"/>
</dbReference>
<keyword evidence="1" id="KW-0812">Transmembrane</keyword>
<feature type="domain" description="Pyrrolo-quinoline quinone repeat" evidence="2">
    <location>
        <begin position="173"/>
        <end position="356"/>
    </location>
</feature>